<keyword evidence="14" id="KW-0229">DNA integration</keyword>
<organism evidence="23 24">
    <name type="scientific">Mycena chlorophos</name>
    <name type="common">Agaric fungus</name>
    <name type="synonym">Agaricus chlorophos</name>
    <dbReference type="NCBI Taxonomy" id="658473"/>
    <lineage>
        <taxon>Eukaryota</taxon>
        <taxon>Fungi</taxon>
        <taxon>Dikarya</taxon>
        <taxon>Basidiomycota</taxon>
        <taxon>Agaricomycotina</taxon>
        <taxon>Agaricomycetes</taxon>
        <taxon>Agaricomycetidae</taxon>
        <taxon>Agaricales</taxon>
        <taxon>Marasmiineae</taxon>
        <taxon>Mycenaceae</taxon>
        <taxon>Mycena</taxon>
    </lineage>
</organism>
<dbReference type="InterPro" id="IPR001584">
    <property type="entry name" value="Integrase_cat-core"/>
</dbReference>
<evidence type="ECO:0000256" key="6">
    <source>
        <dbReference type="ARBA" id="ARBA00022722"/>
    </source>
</evidence>
<evidence type="ECO:0000256" key="7">
    <source>
        <dbReference type="ARBA" id="ARBA00022723"/>
    </source>
</evidence>
<dbReference type="SUPFAM" id="SSF53098">
    <property type="entry name" value="Ribonuclease H-like"/>
    <property type="match status" value="1"/>
</dbReference>
<keyword evidence="17" id="KW-0917">Virion maturation</keyword>
<feature type="compositionally biased region" description="Polar residues" evidence="21">
    <location>
        <begin position="234"/>
        <end position="250"/>
    </location>
</feature>
<name>A0ABQ0KTW1_MYCCL</name>
<keyword evidence="12" id="KW-0460">Magnesium</keyword>
<dbReference type="InterPro" id="IPR057670">
    <property type="entry name" value="SH3_retrovirus"/>
</dbReference>
<dbReference type="PROSITE" id="PS50994">
    <property type="entry name" value="INTEGRASE"/>
    <property type="match status" value="1"/>
</dbReference>
<keyword evidence="13" id="KW-0694">RNA-binding</keyword>
<keyword evidence="10" id="KW-0378">Hydrolase</keyword>
<keyword evidence="6" id="KW-0540">Nuclease</keyword>
<keyword evidence="15" id="KW-0695">RNA-directed DNA polymerase</keyword>
<dbReference type="Gene3D" id="3.30.420.10">
    <property type="entry name" value="Ribonuclease H-like superfamily/Ribonuclease H"/>
    <property type="match status" value="1"/>
</dbReference>
<evidence type="ECO:0000256" key="1">
    <source>
        <dbReference type="ARBA" id="ARBA00002180"/>
    </source>
</evidence>
<keyword evidence="8" id="KW-0547">Nucleotide-binding</keyword>
<evidence type="ECO:0000256" key="15">
    <source>
        <dbReference type="ARBA" id="ARBA00022918"/>
    </source>
</evidence>
<feature type="non-terminal residue" evidence="23">
    <location>
        <position position="721"/>
    </location>
</feature>
<keyword evidence="3" id="KW-1188">Viral release from host cell</keyword>
<evidence type="ECO:0000256" key="8">
    <source>
        <dbReference type="ARBA" id="ARBA00022741"/>
    </source>
</evidence>
<evidence type="ECO:0000313" key="24">
    <source>
        <dbReference type="Proteomes" id="UP000815677"/>
    </source>
</evidence>
<dbReference type="InterPro" id="IPR054722">
    <property type="entry name" value="PolX-like_BBD"/>
</dbReference>
<evidence type="ECO:0000256" key="16">
    <source>
        <dbReference type="ARBA" id="ARBA00022932"/>
    </source>
</evidence>
<dbReference type="InterPro" id="IPR039537">
    <property type="entry name" value="Retrotran_Ty1/copia-like"/>
</dbReference>
<evidence type="ECO:0000256" key="18">
    <source>
        <dbReference type="ARBA" id="ARBA00023172"/>
    </source>
</evidence>
<accession>A0ABQ0KTW1</accession>
<gene>
    <name evidence="23" type="ORF">MCHLO_00002</name>
</gene>
<reference evidence="23" key="1">
    <citation type="submission" date="2014-09" db="EMBL/GenBank/DDBJ databases">
        <title>Genome sequence of the luminous mushroom Mycena chlorophos for searching fungal bioluminescence genes.</title>
        <authorList>
            <person name="Tanaka Y."/>
            <person name="Kasuga D."/>
            <person name="Oba Y."/>
            <person name="Hase S."/>
            <person name="Sato K."/>
            <person name="Oba Y."/>
            <person name="Sakakibara Y."/>
        </authorList>
    </citation>
    <scope>NUCLEOTIDE SEQUENCE</scope>
</reference>
<comment type="catalytic activity">
    <reaction evidence="19">
        <text>DNA(n) + a 2'-deoxyribonucleoside 5'-triphosphate = DNA(n+1) + diphosphate</text>
        <dbReference type="Rhea" id="RHEA:22508"/>
        <dbReference type="Rhea" id="RHEA-COMP:17339"/>
        <dbReference type="Rhea" id="RHEA-COMP:17340"/>
        <dbReference type="ChEBI" id="CHEBI:33019"/>
        <dbReference type="ChEBI" id="CHEBI:61560"/>
        <dbReference type="ChEBI" id="CHEBI:173112"/>
        <dbReference type="EC" id="2.7.7.49"/>
    </reaction>
</comment>
<evidence type="ECO:0000256" key="21">
    <source>
        <dbReference type="SAM" id="MobiDB-lite"/>
    </source>
</evidence>
<evidence type="ECO:0000256" key="10">
    <source>
        <dbReference type="ARBA" id="ARBA00022801"/>
    </source>
</evidence>
<dbReference type="InterPro" id="IPR012337">
    <property type="entry name" value="RNaseH-like_sf"/>
</dbReference>
<evidence type="ECO:0000256" key="17">
    <source>
        <dbReference type="ARBA" id="ARBA00023113"/>
    </source>
</evidence>
<comment type="catalytic activity">
    <reaction evidence="20">
        <text>DNA(n) + a 2'-deoxyribonucleoside 5'-triphosphate = DNA(n+1) + diphosphate</text>
        <dbReference type="Rhea" id="RHEA:22508"/>
        <dbReference type="Rhea" id="RHEA-COMP:17339"/>
        <dbReference type="Rhea" id="RHEA-COMP:17340"/>
        <dbReference type="ChEBI" id="CHEBI:33019"/>
        <dbReference type="ChEBI" id="CHEBI:61560"/>
        <dbReference type="ChEBI" id="CHEBI:173112"/>
        <dbReference type="EC" id="2.7.7.7"/>
    </reaction>
</comment>
<keyword evidence="4" id="KW-0645">Protease</keyword>
<keyword evidence="16" id="KW-0239">DNA-directed DNA polymerase</keyword>
<dbReference type="InterPro" id="IPR036397">
    <property type="entry name" value="RNaseH_sf"/>
</dbReference>
<evidence type="ECO:0000256" key="13">
    <source>
        <dbReference type="ARBA" id="ARBA00022884"/>
    </source>
</evidence>
<keyword evidence="5" id="KW-0548">Nucleotidyltransferase</keyword>
<evidence type="ECO:0000256" key="4">
    <source>
        <dbReference type="ARBA" id="ARBA00022670"/>
    </source>
</evidence>
<dbReference type="InterPro" id="IPR025724">
    <property type="entry name" value="GAG-pre-integrase_dom"/>
</dbReference>
<keyword evidence="18" id="KW-0233">DNA recombination</keyword>
<comment type="function">
    <text evidence="1">The aspartyl protease (PR) mediates the proteolytic cleavages of the Gag and Gag-Pol polyproteins after assembly of the VLP.</text>
</comment>
<feature type="region of interest" description="Disordered" evidence="21">
    <location>
        <begin position="234"/>
        <end position="278"/>
    </location>
</feature>
<keyword evidence="11" id="KW-0067">ATP-binding</keyword>
<evidence type="ECO:0000256" key="19">
    <source>
        <dbReference type="ARBA" id="ARBA00048173"/>
    </source>
</evidence>
<dbReference type="Pfam" id="PF00665">
    <property type="entry name" value="rve"/>
    <property type="match status" value="1"/>
</dbReference>
<dbReference type="Pfam" id="PF25597">
    <property type="entry name" value="SH3_retrovirus"/>
    <property type="match status" value="1"/>
</dbReference>
<evidence type="ECO:0000256" key="14">
    <source>
        <dbReference type="ARBA" id="ARBA00022908"/>
    </source>
</evidence>
<keyword evidence="9" id="KW-0255">Endonuclease</keyword>
<keyword evidence="2" id="KW-0815">Transposition</keyword>
<evidence type="ECO:0000256" key="12">
    <source>
        <dbReference type="ARBA" id="ARBA00022842"/>
    </source>
</evidence>
<evidence type="ECO:0000256" key="9">
    <source>
        <dbReference type="ARBA" id="ARBA00022759"/>
    </source>
</evidence>
<evidence type="ECO:0000256" key="3">
    <source>
        <dbReference type="ARBA" id="ARBA00022612"/>
    </source>
</evidence>
<keyword evidence="24" id="KW-1185">Reference proteome</keyword>
<dbReference type="PANTHER" id="PTHR42648:SF11">
    <property type="entry name" value="TRANSPOSON TY4-P GAG-POL POLYPROTEIN"/>
    <property type="match status" value="1"/>
</dbReference>
<proteinExistence type="predicted"/>
<evidence type="ECO:0000256" key="20">
    <source>
        <dbReference type="ARBA" id="ARBA00049244"/>
    </source>
</evidence>
<dbReference type="Pfam" id="PF14223">
    <property type="entry name" value="Retrotran_gag_2"/>
    <property type="match status" value="1"/>
</dbReference>
<keyword evidence="16" id="KW-0808">Transferase</keyword>
<dbReference type="EMBL" id="DF837684">
    <property type="protein sequence ID" value="GAT42283.1"/>
    <property type="molecule type" value="Genomic_DNA"/>
</dbReference>
<evidence type="ECO:0000256" key="11">
    <source>
        <dbReference type="ARBA" id="ARBA00022840"/>
    </source>
</evidence>
<keyword evidence="7" id="KW-0479">Metal-binding</keyword>
<evidence type="ECO:0000259" key="22">
    <source>
        <dbReference type="PROSITE" id="PS50994"/>
    </source>
</evidence>
<evidence type="ECO:0000256" key="5">
    <source>
        <dbReference type="ARBA" id="ARBA00022695"/>
    </source>
</evidence>
<protein>
    <submittedName>
        <fullName evidence="23">Polyprotein</fullName>
    </submittedName>
</protein>
<sequence length="721" mass="80329">MSNDTSVYRIEHLQGASNFATWKVRMKHILINLGHWSSHISTDGTAVSVPNDATAKTAWEAADAKALSTIILRVADNVLVYVESKATANDAWKTLSDMYESKGAIGVTLARRRFHRTTAAEDTDIEEHIRSMRSIQGELERLGCKIEDSEFAYTLLESLPESYDSFVSAIADDIAKDSAKLIARILAEDQRRKARTTTTDPSTALPAAHAKPKSRSGAPPSPCFKCGGNHWNQDCDQSGNSRRSNSQDNWRSGRNNRGRSGGKGGKSRANVADTNSDSEEEDFAFLSRDSIAGLSADDWLLDSGCSRHIVRNKSLFSAYLETPGHRIIGLGNSAGIGRGDVSLTVALGNKTRACILREAIHCPTTPFNLVSVSRLTDAGYRADFGSDTVEIRSRNGALLALGDKISHMYRLRAVPGTATSAESTHAFPARTWDDWHRALGHLNHAAVRRLKTKNMVDSMNVDERKPPHQCEACIQGKAHVLPFPKESERTYDAIGDMTYSDLWGKSPIRGIGGHYYFISFTDAKSTRTTVRFLKTKHGNGVLKCIQEYAAFIEIQTGRKPRKFRFDNGKEYINEEVLDWLRSLGIEWELTAPYSSSQNGVAERLNRTLLERSRSMLFDANLPKSLWPEAVNYANYLKNISPTSALDSDITPHEAFWRHKPNIANIFPFGAKLWVLQQSGYIHKLQAKAKQYRFVGVSERSRAFRYYIAGNQTVLTSRNVIF</sequence>
<evidence type="ECO:0000313" key="23">
    <source>
        <dbReference type="EMBL" id="GAT42283.1"/>
    </source>
</evidence>
<dbReference type="PANTHER" id="PTHR42648">
    <property type="entry name" value="TRANSPOSASE, PUTATIVE-RELATED"/>
    <property type="match status" value="1"/>
</dbReference>
<feature type="domain" description="Integrase catalytic" evidence="22">
    <location>
        <begin position="480"/>
        <end position="659"/>
    </location>
</feature>
<evidence type="ECO:0000256" key="2">
    <source>
        <dbReference type="ARBA" id="ARBA00022578"/>
    </source>
</evidence>
<feature type="region of interest" description="Disordered" evidence="21">
    <location>
        <begin position="190"/>
        <end position="222"/>
    </location>
</feature>
<dbReference type="Pfam" id="PF22936">
    <property type="entry name" value="Pol_BBD"/>
    <property type="match status" value="1"/>
</dbReference>
<dbReference type="Proteomes" id="UP000815677">
    <property type="component" value="Unassembled WGS sequence"/>
</dbReference>
<dbReference type="Pfam" id="PF13976">
    <property type="entry name" value="gag_pre-integrs"/>
    <property type="match status" value="1"/>
</dbReference>